<feature type="transmembrane region" description="Helical" evidence="1">
    <location>
        <begin position="267"/>
        <end position="287"/>
    </location>
</feature>
<feature type="transmembrane region" description="Helical" evidence="1">
    <location>
        <begin position="322"/>
        <end position="349"/>
    </location>
</feature>
<reference evidence="3" key="1">
    <citation type="journal article" date="2019" name="Int. J. Syst. Evol. Microbiol.">
        <title>The Global Catalogue of Microorganisms (GCM) 10K type strain sequencing project: providing services to taxonomists for standard genome sequencing and annotation.</title>
        <authorList>
            <consortium name="The Broad Institute Genomics Platform"/>
            <consortium name="The Broad Institute Genome Sequencing Center for Infectious Disease"/>
            <person name="Wu L."/>
            <person name="Ma J."/>
        </authorList>
    </citation>
    <scope>NUCLEOTIDE SEQUENCE [LARGE SCALE GENOMIC DNA]</scope>
    <source>
        <strain evidence="3">JCM 16603</strain>
    </source>
</reference>
<evidence type="ECO:0000313" key="3">
    <source>
        <dbReference type="Proteomes" id="UP001501310"/>
    </source>
</evidence>
<keyword evidence="1" id="KW-0472">Membrane</keyword>
<proteinExistence type="predicted"/>
<comment type="caution">
    <text evidence="2">The sequence shown here is derived from an EMBL/GenBank/DDBJ whole genome shotgun (WGS) entry which is preliminary data.</text>
</comment>
<gene>
    <name evidence="2" type="ORF">GCM10022211_01970</name>
</gene>
<dbReference type="EMBL" id="BAAAZD010000001">
    <property type="protein sequence ID" value="GAA3996562.1"/>
    <property type="molecule type" value="Genomic_DNA"/>
</dbReference>
<protein>
    <submittedName>
        <fullName evidence="2">DUF3667 domain-containing protein</fullName>
    </submittedName>
</protein>
<evidence type="ECO:0000313" key="2">
    <source>
        <dbReference type="EMBL" id="GAA3996562.1"/>
    </source>
</evidence>
<dbReference type="RefSeq" id="WP_344708293.1">
    <property type="nucleotide sequence ID" value="NZ_BAAAZD010000001.1"/>
</dbReference>
<keyword evidence="1" id="KW-1133">Transmembrane helix</keyword>
<dbReference type="Proteomes" id="UP001501310">
    <property type="component" value="Unassembled WGS sequence"/>
</dbReference>
<name>A0ABP7RF61_9SPHN</name>
<keyword evidence="1" id="KW-0812">Transmembrane</keyword>
<feature type="transmembrane region" description="Helical" evidence="1">
    <location>
        <begin position="293"/>
        <end position="310"/>
    </location>
</feature>
<dbReference type="Pfam" id="PF12412">
    <property type="entry name" value="DUF3667"/>
    <property type="match status" value="1"/>
</dbReference>
<organism evidence="2 3">
    <name type="scientific">Sphingomonas humi</name>
    <dbReference type="NCBI Taxonomy" id="335630"/>
    <lineage>
        <taxon>Bacteria</taxon>
        <taxon>Pseudomonadati</taxon>
        <taxon>Pseudomonadota</taxon>
        <taxon>Alphaproteobacteria</taxon>
        <taxon>Sphingomonadales</taxon>
        <taxon>Sphingomonadaceae</taxon>
        <taxon>Sphingomonas</taxon>
    </lineage>
</organism>
<evidence type="ECO:0000256" key="1">
    <source>
        <dbReference type="SAM" id="Phobius"/>
    </source>
</evidence>
<keyword evidence="3" id="KW-1185">Reference proteome</keyword>
<feature type="transmembrane region" description="Helical" evidence="1">
    <location>
        <begin position="106"/>
        <end position="127"/>
    </location>
</feature>
<sequence length="352" mass="38908">MNIVEPIADALTGGIAARAVEPETGLDPTGHTAEQSCLNCGTALAGEFCHACGQRGHVHRTLGSLGHDLLHGVFHFEGKIWHTLPMLAWRPGELTRRYVAGERARFVSPLAIFLFSVFLLATVLASMPSALISDITDGLIASPQKIEEAERKLGEKIVKRQQERSAMIAKGEPTTVVDRDIAKLEDERADLTRLSKDGPVKVVTKTNSPVNSWLDERWRAAKANPQLLLYKVKTSAYKYSWVLIPLSLPLLWLLFPFNRRFSLYDHAIFIIYSLSFMSLLTVVLAVLAHVPAIGNAVGFGFFLIPPWHMYRQLRGAYSLGRAAALIRTALLTFGAFMVGVFWVFGLMLLGAL</sequence>
<feature type="transmembrane region" description="Helical" evidence="1">
    <location>
        <begin position="236"/>
        <end position="255"/>
    </location>
</feature>
<accession>A0ABP7RF61</accession>
<dbReference type="InterPro" id="IPR022134">
    <property type="entry name" value="DUF3667"/>
</dbReference>